<evidence type="ECO:0000256" key="4">
    <source>
        <dbReference type="ARBA" id="ARBA00022676"/>
    </source>
</evidence>
<organism evidence="14 15">
    <name type="scientific">Lithospermum erythrorhizon</name>
    <name type="common">Purple gromwell</name>
    <name type="synonym">Lithospermum officinale var. erythrorhizon</name>
    <dbReference type="NCBI Taxonomy" id="34254"/>
    <lineage>
        <taxon>Eukaryota</taxon>
        <taxon>Viridiplantae</taxon>
        <taxon>Streptophyta</taxon>
        <taxon>Embryophyta</taxon>
        <taxon>Tracheophyta</taxon>
        <taxon>Spermatophyta</taxon>
        <taxon>Magnoliopsida</taxon>
        <taxon>eudicotyledons</taxon>
        <taxon>Gunneridae</taxon>
        <taxon>Pentapetalae</taxon>
        <taxon>asterids</taxon>
        <taxon>lamiids</taxon>
        <taxon>Boraginales</taxon>
        <taxon>Boraginaceae</taxon>
        <taxon>Boraginoideae</taxon>
        <taxon>Lithospermeae</taxon>
        <taxon>Lithospermum</taxon>
    </lineage>
</organism>
<protein>
    <recommendedName>
        <fullName evidence="13">O-fucosyltransferase family protein</fullName>
    </recommendedName>
</protein>
<dbReference type="Pfam" id="PF10250">
    <property type="entry name" value="O-FucT"/>
    <property type="match status" value="1"/>
</dbReference>
<evidence type="ECO:0000313" key="15">
    <source>
        <dbReference type="Proteomes" id="UP001454036"/>
    </source>
</evidence>
<dbReference type="InterPro" id="IPR019378">
    <property type="entry name" value="GDP-Fuc_O-FucTrfase"/>
</dbReference>
<dbReference type="PANTHER" id="PTHR31741:SF51">
    <property type="entry name" value="RHAMNOGALACTURONAN I RHAMNOSYLTRANSFERASE 1"/>
    <property type="match status" value="1"/>
</dbReference>
<comment type="subcellular location">
    <subcellularLocation>
        <location evidence="1">Membrane</location>
        <topology evidence="1">Single-pass type II membrane protein</topology>
    </subcellularLocation>
</comment>
<reference evidence="14 15" key="1">
    <citation type="submission" date="2024-01" db="EMBL/GenBank/DDBJ databases">
        <title>The complete chloroplast genome sequence of Lithospermum erythrorhizon: insights into the phylogenetic relationship among Boraginaceae species and the maternal lineages of purple gromwells.</title>
        <authorList>
            <person name="Okada T."/>
            <person name="Watanabe K."/>
        </authorList>
    </citation>
    <scope>NUCLEOTIDE SEQUENCE [LARGE SCALE GENOMIC DNA]</scope>
</reference>
<accession>A0AAV3R103</accession>
<evidence type="ECO:0000256" key="2">
    <source>
        <dbReference type="ARBA" id="ARBA00004881"/>
    </source>
</evidence>
<keyword evidence="15" id="KW-1185">Reference proteome</keyword>
<evidence type="ECO:0000313" key="14">
    <source>
        <dbReference type="EMBL" id="GAA0169975.1"/>
    </source>
</evidence>
<sequence length="212" mass="23870">MHGWQTMALGCRVNFQAPGNSFQKLRCRVNFQALKFTPQIEALGNKLICILQEKEPFVSLHLRYEMDMLAFSGCTHGCTDEEAEHVKQLRLQGMCPLTPEEASLVLQALGFGKHTQIYIAAGEIYGGESKLKTLRTGFPNTLKKEKLLDSEELRPIQNYSSQMAALDFMVSVASSIFIPTYDGNMARVVEGHRSYLGFKKTIQLDRTSLVHH</sequence>
<keyword evidence="5" id="KW-0808">Transferase</keyword>
<evidence type="ECO:0000256" key="10">
    <source>
        <dbReference type="ARBA" id="ARBA00023180"/>
    </source>
</evidence>
<dbReference type="Gene3D" id="3.40.50.11350">
    <property type="match status" value="1"/>
</dbReference>
<evidence type="ECO:0000256" key="13">
    <source>
        <dbReference type="ARBA" id="ARBA00030350"/>
    </source>
</evidence>
<evidence type="ECO:0000256" key="11">
    <source>
        <dbReference type="ARBA" id="ARBA00023253"/>
    </source>
</evidence>
<dbReference type="GO" id="GO:0009507">
    <property type="term" value="C:chloroplast"/>
    <property type="evidence" value="ECO:0007669"/>
    <property type="project" value="TreeGrafter"/>
</dbReference>
<evidence type="ECO:0000256" key="1">
    <source>
        <dbReference type="ARBA" id="ARBA00004606"/>
    </source>
</evidence>
<dbReference type="GO" id="GO:0016757">
    <property type="term" value="F:glycosyltransferase activity"/>
    <property type="evidence" value="ECO:0007669"/>
    <property type="project" value="UniProtKB-KW"/>
</dbReference>
<keyword evidence="4" id="KW-0328">Glycosyltransferase</keyword>
<name>A0AAV3R103_LITER</name>
<evidence type="ECO:0000256" key="5">
    <source>
        <dbReference type="ARBA" id="ARBA00022679"/>
    </source>
</evidence>
<dbReference type="GO" id="GO:0016020">
    <property type="term" value="C:membrane"/>
    <property type="evidence" value="ECO:0007669"/>
    <property type="project" value="UniProtKB-SubCell"/>
</dbReference>
<keyword evidence="12" id="KW-0119">Carbohydrate metabolism</keyword>
<comment type="caution">
    <text evidence="14">The sequence shown here is derived from an EMBL/GenBank/DDBJ whole genome shotgun (WGS) entry which is preliminary data.</text>
</comment>
<evidence type="ECO:0000256" key="8">
    <source>
        <dbReference type="ARBA" id="ARBA00022989"/>
    </source>
</evidence>
<comment type="similarity">
    <text evidence="3">Belongs to the glycosyltransferase GT106 family.</text>
</comment>
<dbReference type="Proteomes" id="UP001454036">
    <property type="component" value="Unassembled WGS sequence"/>
</dbReference>
<keyword evidence="6" id="KW-0812">Transmembrane</keyword>
<keyword evidence="9" id="KW-0472">Membrane</keyword>
<evidence type="ECO:0000256" key="7">
    <source>
        <dbReference type="ARBA" id="ARBA00022968"/>
    </source>
</evidence>
<dbReference type="GO" id="GO:0006004">
    <property type="term" value="P:fucose metabolic process"/>
    <property type="evidence" value="ECO:0007669"/>
    <property type="project" value="UniProtKB-KW"/>
</dbReference>
<evidence type="ECO:0000256" key="12">
    <source>
        <dbReference type="ARBA" id="ARBA00023277"/>
    </source>
</evidence>
<proteinExistence type="inferred from homology"/>
<gene>
    <name evidence="14" type="ORF">LIER_40860</name>
</gene>
<evidence type="ECO:0000256" key="3">
    <source>
        <dbReference type="ARBA" id="ARBA00007737"/>
    </source>
</evidence>
<dbReference type="AlphaFoldDB" id="A0AAV3R103"/>
<dbReference type="EMBL" id="BAABME010024325">
    <property type="protein sequence ID" value="GAA0169975.1"/>
    <property type="molecule type" value="Genomic_DNA"/>
</dbReference>
<evidence type="ECO:0000256" key="9">
    <source>
        <dbReference type="ARBA" id="ARBA00023136"/>
    </source>
</evidence>
<keyword evidence="7" id="KW-0735">Signal-anchor</keyword>
<keyword evidence="8" id="KW-1133">Transmembrane helix</keyword>
<evidence type="ECO:0000256" key="6">
    <source>
        <dbReference type="ARBA" id="ARBA00022692"/>
    </source>
</evidence>
<dbReference type="PANTHER" id="PTHR31741">
    <property type="entry name" value="OS02G0726500 PROTEIN-RELATED"/>
    <property type="match status" value="1"/>
</dbReference>
<keyword evidence="10" id="KW-0325">Glycoprotein</keyword>
<comment type="pathway">
    <text evidence="2">Glycan metabolism.</text>
</comment>
<keyword evidence="11" id="KW-0294">Fucose metabolism</keyword>